<accession>A0A5M8PL27</accession>
<organism evidence="1 2">
    <name type="scientific">Lasallia pustulata</name>
    <dbReference type="NCBI Taxonomy" id="136370"/>
    <lineage>
        <taxon>Eukaryota</taxon>
        <taxon>Fungi</taxon>
        <taxon>Dikarya</taxon>
        <taxon>Ascomycota</taxon>
        <taxon>Pezizomycotina</taxon>
        <taxon>Lecanoromycetes</taxon>
        <taxon>OSLEUM clade</taxon>
        <taxon>Umbilicariomycetidae</taxon>
        <taxon>Umbilicariales</taxon>
        <taxon>Umbilicariaceae</taxon>
        <taxon>Lasallia</taxon>
    </lineage>
</organism>
<protein>
    <submittedName>
        <fullName evidence="1">Uncharacterized protein</fullName>
    </submittedName>
</protein>
<dbReference type="EMBL" id="VXIT01000009">
    <property type="protein sequence ID" value="KAA6410155.1"/>
    <property type="molecule type" value="Genomic_DNA"/>
</dbReference>
<dbReference type="Gene3D" id="2.60.120.650">
    <property type="entry name" value="Cupin"/>
    <property type="match status" value="1"/>
</dbReference>
<evidence type="ECO:0000313" key="2">
    <source>
        <dbReference type="Proteomes" id="UP000324767"/>
    </source>
</evidence>
<dbReference type="Proteomes" id="UP000324767">
    <property type="component" value="Unassembled WGS sequence"/>
</dbReference>
<dbReference type="OrthoDB" id="1678912at2759"/>
<evidence type="ECO:0000313" key="1">
    <source>
        <dbReference type="EMBL" id="KAA6410155.1"/>
    </source>
</evidence>
<comment type="caution">
    <text evidence="1">The sequence shown here is derived from an EMBL/GenBank/DDBJ whole genome shotgun (WGS) entry which is preliminary data.</text>
</comment>
<name>A0A5M8PL27_9LECA</name>
<reference evidence="1 2" key="1">
    <citation type="submission" date="2019-09" db="EMBL/GenBank/DDBJ databases">
        <title>The hologenome of the rock-dwelling lichen Lasallia pustulata.</title>
        <authorList>
            <person name="Greshake Tzovaras B."/>
            <person name="Segers F."/>
            <person name="Bicker A."/>
            <person name="Dal Grande F."/>
            <person name="Otte J."/>
            <person name="Hankeln T."/>
            <person name="Schmitt I."/>
            <person name="Ebersberger I."/>
        </authorList>
    </citation>
    <scope>NUCLEOTIDE SEQUENCE [LARGE SCALE GENOMIC DNA]</scope>
    <source>
        <strain evidence="1">A1-1</strain>
    </source>
</reference>
<dbReference type="AlphaFoldDB" id="A0A5M8PL27"/>
<gene>
    <name evidence="1" type="ORF">FRX48_05576</name>
</gene>
<sequence>MSSFYSIKDDQYLFYQFDFDQFLKGYSVEDAKALLRQWLAQIESTSGQEAEKGSGNKPTLPLDSINILTQSARILRQSNEFVHIGPLPKKGATNDLFLLQEELPPTSSGYFLIDIGAEAQQAPRTPLTRGTVQLQQISRNKQGIPVVHDYAKPQQLGRSRKSFDVPSFSEAKVDYTCTDLEKLFELALSQMMRNDSRHYEYLSATAHYPAIRENLGLPGTGLRPGARLLKAIKHLLGIQSEYLYLSPGMSVAAAHEQDLRLQSANILYCGAPKLWAVIKPSSRDIF</sequence>
<proteinExistence type="predicted"/>